<comment type="caution">
    <text evidence="2">The sequence shown here is derived from an EMBL/GenBank/DDBJ whole genome shotgun (WGS) entry which is preliminary data.</text>
</comment>
<dbReference type="GO" id="GO:0034058">
    <property type="term" value="P:endosomal vesicle fusion"/>
    <property type="evidence" value="ECO:0007669"/>
    <property type="project" value="TreeGrafter"/>
</dbReference>
<dbReference type="Proteomes" id="UP000179807">
    <property type="component" value="Unassembled WGS sequence"/>
</dbReference>
<name>A0A1J4JFF4_9EUKA</name>
<dbReference type="VEuPathDB" id="TrichDB:TRFO_36348"/>
<accession>A0A1J4JFF4</accession>
<proteinExistence type="predicted"/>
<feature type="domain" description="Vacuolar sorting protein 39/Transforming growth factor beta receptor-associated zinc finger" evidence="1">
    <location>
        <begin position="975"/>
        <end position="1009"/>
    </location>
</feature>
<dbReference type="EMBL" id="MLAK01001116">
    <property type="protein sequence ID" value="OHS97401.1"/>
    <property type="molecule type" value="Genomic_DNA"/>
</dbReference>
<dbReference type="OrthoDB" id="5325112at2759"/>
<evidence type="ECO:0000313" key="2">
    <source>
        <dbReference type="EMBL" id="OHS97401.1"/>
    </source>
</evidence>
<dbReference type="InterPro" id="IPR019453">
    <property type="entry name" value="VPS39/TGFA1_Znf"/>
</dbReference>
<dbReference type="Pfam" id="PF10367">
    <property type="entry name" value="zf-Vps39_C"/>
    <property type="match status" value="1"/>
</dbReference>
<protein>
    <recommendedName>
        <fullName evidence="1">Vacuolar sorting protein 39/Transforming growth factor beta receptor-associated zinc finger domain-containing protein</fullName>
    </recommendedName>
</protein>
<dbReference type="AlphaFoldDB" id="A0A1J4JFF4"/>
<dbReference type="GO" id="GO:0006914">
    <property type="term" value="P:autophagy"/>
    <property type="evidence" value="ECO:0007669"/>
    <property type="project" value="TreeGrafter"/>
</dbReference>
<dbReference type="PANTHER" id="PTHR12894">
    <property type="entry name" value="CNH DOMAIN CONTAINING"/>
    <property type="match status" value="1"/>
</dbReference>
<gene>
    <name evidence="2" type="ORF">TRFO_36348</name>
</gene>
<dbReference type="GeneID" id="94845484"/>
<dbReference type="PANTHER" id="PTHR12894:SF27">
    <property type="entry name" value="TRANSFORMING GROWTH FACTOR-BETA RECEPTOR-ASSOCIATED PROTEIN 1"/>
    <property type="match status" value="1"/>
</dbReference>
<reference evidence="2" key="1">
    <citation type="submission" date="2016-10" db="EMBL/GenBank/DDBJ databases">
        <authorList>
            <person name="Benchimol M."/>
            <person name="Almeida L.G."/>
            <person name="Vasconcelos A.T."/>
            <person name="Perreira-Neves A."/>
            <person name="Rosa I.A."/>
            <person name="Tasca T."/>
            <person name="Bogo M.R."/>
            <person name="de Souza W."/>
        </authorList>
    </citation>
    <scope>NUCLEOTIDE SEQUENCE [LARGE SCALE GENOMIC DNA]</scope>
    <source>
        <strain evidence="2">K</strain>
    </source>
</reference>
<dbReference type="RefSeq" id="XP_068350538.1">
    <property type="nucleotide sequence ID" value="XM_068510780.1"/>
</dbReference>
<keyword evidence="3" id="KW-1185">Reference proteome</keyword>
<dbReference type="GO" id="GO:0016020">
    <property type="term" value="C:membrane"/>
    <property type="evidence" value="ECO:0007669"/>
    <property type="project" value="TreeGrafter"/>
</dbReference>
<evidence type="ECO:0000259" key="1">
    <source>
        <dbReference type="Pfam" id="PF10367"/>
    </source>
</evidence>
<dbReference type="GO" id="GO:0005737">
    <property type="term" value="C:cytoplasm"/>
    <property type="evidence" value="ECO:0007669"/>
    <property type="project" value="TreeGrafter"/>
</dbReference>
<evidence type="ECO:0000313" key="3">
    <source>
        <dbReference type="Proteomes" id="UP000179807"/>
    </source>
</evidence>
<sequence length="1016" mass="117516">MIISISNLPIVNSKRILKQKFFNSFIDLFLKPYTKLLKMNHEGLNQVSYRKIEDFRSFNGQIIGIAHTNASIYVVTKKRELYGYPRSIFFSNGSISEKKMVDIVNSNIQKFSCITSNSRFHLLVQSNNTIYISAETNQGLQKFQPVAFDDNPGPIYNFVTICNNALLVALTNQKVIIYKYDGQRFISKGHVDVNKKVTDMIGSLTHFLIYDKSNYAIYDIDLQEIERNPLPPRFKIFHAIEGTNGIVALTQENQILNVDEPVFDTQDFAFSDDIIGFKIRLPYVYGISPKKFTMKTTVGPIEETIQNKFKYPIIDILDDYNVVIGNGNNLQLCKFYMNQMSPYIPHIFKFKMLMKDPKNRDSSIFWEYIINLCLKFDSNSFDNKKTLSEMYLEYSESLITSRQYAKAFEMFKLSGKHPFIMIHNFRLLLYSTNQDAEFDFLSLATEDCNKYIELLQEAEKAINLAITKRASGQPNESEVNDVIRCRTNCLLHFGQPFTPLTYETTRDTLDNLLQWVEKSLDKSHETLEYLPKFLFSLKGAKINSRDEGIYELQAYIKNLLMKEKDPTCIKIYYTILIECYAIKMPVKLEEFIKENNPLFFDVAAAALKTSAPEDFRKICRLYNRHDAALKPLLDAVPVMWDNIIVYIRETNNFIEIGEKYFPIVFSKMTDKQKEKSVEMFFSELLADPEVDKNVKAEQVNRILQIIQENCEKYSQKSAKNQQQRSKNQQQGQIDEECALLQKKFLEFAIYECKIMTGSVHWKLIKLFLGLIAPTAKFYAKLNSPAKYIQISLEKEPIKSYRSGLLKILEFSDSYKTQETLDAIISVSERLIEERIAVLKRATPPLIQEAVDLISRPNIPIEVAIDFCDSVYSEIDKNVYNLLFYAYHQQKKSQDSHDDTDKFIKILLNMRADNLKLKDIVENIPPFFKICEMVDFLSSSTTKSVNNLRFLKLKNILLEKTIEIKKTQLQQLKKGKVVISHCLKCIICGKKIGDSVFVALGDNTVAHIACRLSSDLY</sequence>
<organism evidence="2 3">
    <name type="scientific">Tritrichomonas foetus</name>
    <dbReference type="NCBI Taxonomy" id="1144522"/>
    <lineage>
        <taxon>Eukaryota</taxon>
        <taxon>Metamonada</taxon>
        <taxon>Parabasalia</taxon>
        <taxon>Tritrichomonadida</taxon>
        <taxon>Tritrichomonadidae</taxon>
        <taxon>Tritrichomonas</taxon>
    </lineage>
</organism>
<dbReference type="InterPro" id="IPR032914">
    <property type="entry name" value="Vam6/VPS39/TRAP1"/>
</dbReference>